<dbReference type="AlphaFoldDB" id="A7AR38"/>
<evidence type="ECO:0000313" key="3">
    <source>
        <dbReference type="Proteomes" id="UP000002173"/>
    </source>
</evidence>
<feature type="signal peptide" evidence="1">
    <location>
        <begin position="1"/>
        <end position="20"/>
    </location>
</feature>
<dbReference type="InParanoid" id="A7AR38"/>
<name>A7AR38_BABBO</name>
<organism evidence="2 3">
    <name type="scientific">Babesia bovis</name>
    <dbReference type="NCBI Taxonomy" id="5865"/>
    <lineage>
        <taxon>Eukaryota</taxon>
        <taxon>Sar</taxon>
        <taxon>Alveolata</taxon>
        <taxon>Apicomplexa</taxon>
        <taxon>Aconoidasida</taxon>
        <taxon>Piroplasmida</taxon>
        <taxon>Babesiidae</taxon>
        <taxon>Babesia</taxon>
    </lineage>
</organism>
<evidence type="ECO:0000256" key="1">
    <source>
        <dbReference type="SAM" id="SignalP"/>
    </source>
</evidence>
<feature type="chain" id="PRO_5002706886" evidence="1">
    <location>
        <begin position="21"/>
        <end position="274"/>
    </location>
</feature>
<dbReference type="VEuPathDB" id="PiroplasmaDB:BBOV_IV006480"/>
<dbReference type="EMBL" id="AAXT01000002">
    <property type="protein sequence ID" value="EDO07007.1"/>
    <property type="molecule type" value="Genomic_DNA"/>
</dbReference>
<dbReference type="GeneID" id="5478809"/>
<comment type="caution">
    <text evidence="2">The sequence shown here is derived from an EMBL/GenBank/DDBJ whole genome shotgun (WGS) entry which is preliminary data.</text>
</comment>
<dbReference type="RefSeq" id="XP_001610575.1">
    <property type="nucleotide sequence ID" value="XM_001610525.1"/>
</dbReference>
<keyword evidence="1" id="KW-0732">Signal</keyword>
<reference evidence="3" key="2">
    <citation type="journal article" date="2020" name="Data Brief">
        <title>Transcriptome dataset of Babesia bovis life stages within vertebrate and invertebrate hosts.</title>
        <authorList>
            <person name="Ueti M.W."/>
            <person name="Johnson W.C."/>
            <person name="Kappmeyer L.S."/>
            <person name="Herndon D.R."/>
            <person name="Mousel M.R."/>
            <person name="Reif K.E."/>
            <person name="Taus N.S."/>
            <person name="Ifeonu O.O."/>
            <person name="Silva J.C."/>
            <person name="Suarez C.E."/>
            <person name="Brayton K.A."/>
        </authorList>
    </citation>
    <scope>NUCLEOTIDE SEQUENCE [LARGE SCALE GENOMIC DNA]</scope>
</reference>
<accession>A7AR38</accession>
<reference evidence="2 3" key="1">
    <citation type="journal article" date="2007" name="PLoS Pathog.">
        <title>Genome sequence of Babesia bovis and comparative analysis of apicomplexan hemoprotozoa.</title>
        <authorList>
            <person name="Brayton K.A."/>
            <person name="Lau A.O.T."/>
            <person name="Herndon D.R."/>
            <person name="Hannick L."/>
            <person name="Kappmeyer L.S."/>
            <person name="Berens S.J."/>
            <person name="Bidwell S.L."/>
            <person name="Brown W.C."/>
            <person name="Crabtree J."/>
            <person name="Fadrosh D."/>
            <person name="Feldblum T."/>
            <person name="Forberger H.A."/>
            <person name="Haas B.J."/>
            <person name="Howell J.M."/>
            <person name="Khouri H."/>
            <person name="Koo H."/>
            <person name="Mann D.J."/>
            <person name="Norimine J."/>
            <person name="Paulsen I.T."/>
            <person name="Radune D."/>
            <person name="Ren Q."/>
            <person name="Smith R.K. Jr."/>
            <person name="Suarez C.E."/>
            <person name="White O."/>
            <person name="Wortman J.R."/>
            <person name="Knowles D.P. Jr."/>
            <person name="McElwain T.F."/>
            <person name="Nene V.M."/>
        </authorList>
    </citation>
    <scope>NUCLEOTIDE SEQUENCE [LARGE SCALE GENOMIC DNA]</scope>
    <source>
        <strain evidence="2">T2Bo</strain>
    </source>
</reference>
<dbReference type="Proteomes" id="UP000002173">
    <property type="component" value="Unassembled WGS sequence"/>
</dbReference>
<dbReference type="KEGG" id="bbo:BBOV_IV006480"/>
<sequence>MKILCLLFGATLPLWHNVRAIVPEELPIRLNGNEAPLFDVQETIKAFLRAYMNFVTDTTNIDHPVVGQIHQVLERKLSNGRMEYDNHGREAEDVAEPQTAEAVLDDSRKALDWIQNQIKEIHQLVDHFPPGDRVGDAIKKRLARATAISGIVLEGIICQVRVAMFDSYKLNLFISWHHPIFMSAMVEGFLVMQGLNIGYFDDEDLNSVTERFDDLLSYIHDSIDLEIETQTHFISEAKNSQTLKLIRKVSLGTDISLMSANGANIKMRKRPTEL</sequence>
<protein>
    <submittedName>
        <fullName evidence="2">Membrane protein, putative</fullName>
    </submittedName>
</protein>
<evidence type="ECO:0000313" key="2">
    <source>
        <dbReference type="EMBL" id="EDO07007.1"/>
    </source>
</evidence>
<keyword evidence="3" id="KW-1185">Reference proteome</keyword>
<reference evidence="3" key="3">
    <citation type="journal article" date="2021" name="Int. J. Parasitol.">
        <title>Comparative analysis of gene expression between Babesia bovis blood stages and kinetes allowed by improved genome annotation.</title>
        <authorList>
            <person name="Ueti M.W."/>
            <person name="Johnson W.C."/>
            <person name="Kappmeyer L.S."/>
            <person name="Herndon D.R."/>
            <person name="Mousel M.R."/>
            <person name="Reif K.E."/>
            <person name="Taus N.S."/>
            <person name="Ifeonu O.O."/>
            <person name="Silva J.C."/>
            <person name="Suarez C.E."/>
            <person name="Brayton K.A."/>
        </authorList>
    </citation>
    <scope>NUCLEOTIDE SEQUENCE [LARGE SCALE GENOMIC DNA]</scope>
</reference>
<gene>
    <name evidence="2" type="ORF">BBOV_IV006480</name>
</gene>
<proteinExistence type="predicted"/>